<dbReference type="InterPro" id="IPR036188">
    <property type="entry name" value="FAD/NAD-bd_sf"/>
</dbReference>
<evidence type="ECO:0000313" key="9">
    <source>
        <dbReference type="EMBL" id="KAF7283946.1"/>
    </source>
</evidence>
<gene>
    <name evidence="9" type="ORF">GWI33_022772</name>
</gene>
<dbReference type="SUPFAM" id="SSF51905">
    <property type="entry name" value="FAD/NAD(P)-binding domain"/>
    <property type="match status" value="1"/>
</dbReference>
<dbReference type="PANTHER" id="PTHR23023">
    <property type="entry name" value="DIMETHYLANILINE MONOOXYGENASE"/>
    <property type="match status" value="1"/>
</dbReference>
<dbReference type="GO" id="GO:0050660">
    <property type="term" value="F:flavin adenine dinucleotide binding"/>
    <property type="evidence" value="ECO:0007669"/>
    <property type="project" value="InterPro"/>
</dbReference>
<dbReference type="InterPro" id="IPR050346">
    <property type="entry name" value="FMO-like"/>
</dbReference>
<evidence type="ECO:0000313" key="10">
    <source>
        <dbReference type="Proteomes" id="UP000625711"/>
    </source>
</evidence>
<protein>
    <recommendedName>
        <fullName evidence="8">Flavin-containing monooxygenase</fullName>
        <ecNumber evidence="8">1.-.-.-</ecNumber>
    </recommendedName>
</protein>
<keyword evidence="7 8" id="KW-0503">Monooxygenase</keyword>
<evidence type="ECO:0000256" key="2">
    <source>
        <dbReference type="ARBA" id="ARBA00009183"/>
    </source>
</evidence>
<comment type="caution">
    <text evidence="9">The sequence shown here is derived from an EMBL/GenBank/DDBJ whole genome shotgun (WGS) entry which is preliminary data.</text>
</comment>
<comment type="similarity">
    <text evidence="2 8">Belongs to the FMO family.</text>
</comment>
<keyword evidence="3 8" id="KW-0285">Flavoprotein</keyword>
<dbReference type="Pfam" id="PF00743">
    <property type="entry name" value="FMO-like"/>
    <property type="match status" value="2"/>
</dbReference>
<organism evidence="9 10">
    <name type="scientific">Rhynchophorus ferrugineus</name>
    <name type="common">Red palm weevil</name>
    <name type="synonym">Curculio ferrugineus</name>
    <dbReference type="NCBI Taxonomy" id="354439"/>
    <lineage>
        <taxon>Eukaryota</taxon>
        <taxon>Metazoa</taxon>
        <taxon>Ecdysozoa</taxon>
        <taxon>Arthropoda</taxon>
        <taxon>Hexapoda</taxon>
        <taxon>Insecta</taxon>
        <taxon>Pterygota</taxon>
        <taxon>Neoptera</taxon>
        <taxon>Endopterygota</taxon>
        <taxon>Coleoptera</taxon>
        <taxon>Polyphaga</taxon>
        <taxon>Cucujiformia</taxon>
        <taxon>Curculionidae</taxon>
        <taxon>Dryophthorinae</taxon>
        <taxon>Rhynchophorus</taxon>
    </lineage>
</organism>
<comment type="cofactor">
    <cofactor evidence="1 8">
        <name>FAD</name>
        <dbReference type="ChEBI" id="CHEBI:57692"/>
    </cofactor>
</comment>
<sequence>MKVAIIGAGPAGLASLRHCLEEGFDCIAFEQTGNIGGIWYYTDNTDVDDDGAIVHTPMYQGLSTNLPKELMEFEDFPYKPSDNYYIQQPEVLQYIQAFAKHFHLLPHIKFFHQIMKVDPLPEQKWRVQVIDIKTKYISEDVYDGIIVSCGQSGNPFYPRIPGMDDFRGRSIHSRSYRKPESYVNKKVLVIGAGPSGLDISKFVNSVAEKVYLSVDEQKDTNAPAEVILKPKANRIKSHSVVFEDGTEEEIDDIIYCTGYRPSYPFLSKECNISVEDGCVKPLYKHIINIEHPTMAIINIASVLCPFPLYSLEVRFFFAFLTKKIQVSKEDMYDDLNRNMKEHVEKDLPFHPHDWY</sequence>
<dbReference type="EC" id="1.-.-.-" evidence="8"/>
<proteinExistence type="inferred from homology"/>
<name>A0A834MHC0_RHYFE</name>
<dbReference type="InterPro" id="IPR000960">
    <property type="entry name" value="Flavin_mOase"/>
</dbReference>
<evidence type="ECO:0000256" key="3">
    <source>
        <dbReference type="ARBA" id="ARBA00022630"/>
    </source>
</evidence>
<dbReference type="GO" id="GO:0050661">
    <property type="term" value="F:NADP binding"/>
    <property type="evidence" value="ECO:0007669"/>
    <property type="project" value="InterPro"/>
</dbReference>
<keyword evidence="4 8" id="KW-0274">FAD</keyword>
<evidence type="ECO:0000256" key="6">
    <source>
        <dbReference type="ARBA" id="ARBA00023002"/>
    </source>
</evidence>
<dbReference type="FunFam" id="3.50.50.60:FF:000138">
    <property type="entry name" value="Flavin-containing monooxygenase"/>
    <property type="match status" value="1"/>
</dbReference>
<evidence type="ECO:0000256" key="8">
    <source>
        <dbReference type="RuleBase" id="RU361177"/>
    </source>
</evidence>
<keyword evidence="10" id="KW-1185">Reference proteome</keyword>
<dbReference type="Proteomes" id="UP000625711">
    <property type="component" value="Unassembled WGS sequence"/>
</dbReference>
<dbReference type="OrthoDB" id="66881at2759"/>
<dbReference type="EMBL" id="JAACXV010000085">
    <property type="protein sequence ID" value="KAF7283946.1"/>
    <property type="molecule type" value="Genomic_DNA"/>
</dbReference>
<evidence type="ECO:0000256" key="1">
    <source>
        <dbReference type="ARBA" id="ARBA00001974"/>
    </source>
</evidence>
<evidence type="ECO:0000256" key="5">
    <source>
        <dbReference type="ARBA" id="ARBA00022857"/>
    </source>
</evidence>
<dbReference type="PRINTS" id="PR00370">
    <property type="entry name" value="FMOXYGENASE"/>
</dbReference>
<dbReference type="Gene3D" id="3.50.50.60">
    <property type="entry name" value="FAD/NAD(P)-binding domain"/>
    <property type="match status" value="2"/>
</dbReference>
<evidence type="ECO:0000256" key="4">
    <source>
        <dbReference type="ARBA" id="ARBA00022827"/>
    </source>
</evidence>
<keyword evidence="6 8" id="KW-0560">Oxidoreductase</keyword>
<dbReference type="PIRSF" id="PIRSF000332">
    <property type="entry name" value="FMO"/>
    <property type="match status" value="1"/>
</dbReference>
<accession>A0A834MHC0</accession>
<reference evidence="9" key="1">
    <citation type="submission" date="2020-08" db="EMBL/GenBank/DDBJ databases">
        <title>Genome sequencing and assembly of the red palm weevil Rhynchophorus ferrugineus.</title>
        <authorList>
            <person name="Dias G.B."/>
            <person name="Bergman C.M."/>
            <person name="Manee M."/>
        </authorList>
    </citation>
    <scope>NUCLEOTIDE SEQUENCE</scope>
    <source>
        <strain evidence="9">AA-2017</strain>
        <tissue evidence="9">Whole larva</tissue>
    </source>
</reference>
<evidence type="ECO:0000256" key="7">
    <source>
        <dbReference type="ARBA" id="ARBA00023033"/>
    </source>
</evidence>
<dbReference type="AlphaFoldDB" id="A0A834MHC0"/>
<keyword evidence="5" id="KW-0521">NADP</keyword>
<dbReference type="GO" id="GO:0004499">
    <property type="term" value="F:N,N-dimethylaniline monooxygenase activity"/>
    <property type="evidence" value="ECO:0007669"/>
    <property type="project" value="InterPro"/>
</dbReference>
<dbReference type="InterPro" id="IPR020946">
    <property type="entry name" value="Flavin_mOase-like"/>
</dbReference>